<feature type="repeat" description="ANK" evidence="3">
    <location>
        <begin position="258"/>
        <end position="290"/>
    </location>
</feature>
<keyword evidence="2 3" id="KW-0040">ANK repeat</keyword>
<dbReference type="Pfam" id="PF00023">
    <property type="entry name" value="Ank"/>
    <property type="match status" value="1"/>
</dbReference>
<evidence type="ECO:0000313" key="5">
    <source>
        <dbReference type="EMBL" id="KAL0906727.1"/>
    </source>
</evidence>
<dbReference type="InterPro" id="IPR002110">
    <property type="entry name" value="Ankyrin_rpt"/>
</dbReference>
<evidence type="ECO:0000256" key="4">
    <source>
        <dbReference type="SAM" id="MobiDB-lite"/>
    </source>
</evidence>
<dbReference type="SUPFAM" id="SSF48403">
    <property type="entry name" value="Ankyrin repeat"/>
    <property type="match status" value="1"/>
</dbReference>
<dbReference type="EMBL" id="JANQDX010000018">
    <property type="protein sequence ID" value="KAL0906727.1"/>
    <property type="molecule type" value="Genomic_DNA"/>
</dbReference>
<evidence type="ECO:0000256" key="2">
    <source>
        <dbReference type="ARBA" id="ARBA00023043"/>
    </source>
</evidence>
<reference evidence="5 6" key="1">
    <citation type="journal article" date="2024" name="Plant Biotechnol. J.">
        <title>Dendrobium thyrsiflorum genome and its molecular insights into genes involved in important horticultural traits.</title>
        <authorList>
            <person name="Chen B."/>
            <person name="Wang J.Y."/>
            <person name="Zheng P.J."/>
            <person name="Li K.L."/>
            <person name="Liang Y.M."/>
            <person name="Chen X.F."/>
            <person name="Zhang C."/>
            <person name="Zhao X."/>
            <person name="He X."/>
            <person name="Zhang G.Q."/>
            <person name="Liu Z.J."/>
            <person name="Xu Q."/>
        </authorList>
    </citation>
    <scope>NUCLEOTIDE SEQUENCE [LARGE SCALE GENOMIC DNA]</scope>
    <source>
        <strain evidence="5">GZMU011</strain>
    </source>
</reference>
<proteinExistence type="predicted"/>
<dbReference type="SMART" id="SM00248">
    <property type="entry name" value="ANK"/>
    <property type="match status" value="8"/>
</dbReference>
<comment type="caution">
    <text evidence="5">The sequence shown here is derived from an EMBL/GenBank/DDBJ whole genome shotgun (WGS) entry which is preliminary data.</text>
</comment>
<keyword evidence="1" id="KW-0677">Repeat</keyword>
<dbReference type="Pfam" id="PF12796">
    <property type="entry name" value="Ank_2"/>
    <property type="match status" value="1"/>
</dbReference>
<evidence type="ECO:0000256" key="3">
    <source>
        <dbReference type="PROSITE-ProRule" id="PRU00023"/>
    </source>
</evidence>
<evidence type="ECO:0000256" key="1">
    <source>
        <dbReference type="ARBA" id="ARBA00022737"/>
    </source>
</evidence>
<organism evidence="5 6">
    <name type="scientific">Dendrobium thyrsiflorum</name>
    <name type="common">Pinecone-like raceme dendrobium</name>
    <name type="synonym">Orchid</name>
    <dbReference type="NCBI Taxonomy" id="117978"/>
    <lineage>
        <taxon>Eukaryota</taxon>
        <taxon>Viridiplantae</taxon>
        <taxon>Streptophyta</taxon>
        <taxon>Embryophyta</taxon>
        <taxon>Tracheophyta</taxon>
        <taxon>Spermatophyta</taxon>
        <taxon>Magnoliopsida</taxon>
        <taxon>Liliopsida</taxon>
        <taxon>Asparagales</taxon>
        <taxon>Orchidaceae</taxon>
        <taxon>Epidendroideae</taxon>
        <taxon>Malaxideae</taxon>
        <taxon>Dendrobiinae</taxon>
        <taxon>Dendrobium</taxon>
    </lineage>
</organism>
<dbReference type="Gene3D" id="1.25.40.20">
    <property type="entry name" value="Ankyrin repeat-containing domain"/>
    <property type="match status" value="1"/>
</dbReference>
<name>A0ABD0U8P4_DENTH</name>
<feature type="region of interest" description="Disordered" evidence="4">
    <location>
        <begin position="459"/>
        <end position="480"/>
    </location>
</feature>
<dbReference type="PROSITE" id="PS50297">
    <property type="entry name" value="ANK_REP_REGION"/>
    <property type="match status" value="2"/>
</dbReference>
<gene>
    <name evidence="5" type="ORF">M5K25_025243</name>
</gene>
<evidence type="ECO:0000313" key="6">
    <source>
        <dbReference type="Proteomes" id="UP001552299"/>
    </source>
</evidence>
<feature type="repeat" description="ANK" evidence="3">
    <location>
        <begin position="225"/>
        <end position="257"/>
    </location>
</feature>
<keyword evidence="6" id="KW-1185">Reference proteome</keyword>
<dbReference type="PROSITE" id="PS50088">
    <property type="entry name" value="ANK_REPEAT"/>
    <property type="match status" value="2"/>
</dbReference>
<protein>
    <submittedName>
        <fullName evidence="5">Uncharacterized protein</fullName>
    </submittedName>
</protein>
<sequence length="669" mass="73486">MSPSYLPLHWESTGDKWWYASPIDLAAANGYYDLVRELLHHDMNLLIKLTSLRRIQRLESLWEYDGNHLAHASKCQSIVAHNLLLECETKNNKNSLIQAGYGGWLLYTAAAAGDNGFVQELLERDPLLVFGEGEYGVTDILYAAARSKNIEVFKSIFDLAISPRCLDGEGGGSAEVLEIGRDNLSFLRWEIVNRAVFAAAKGGNLEVLKELLMESLDVLDYRDKQGATILHASAGRGQVEVVKNLLETFNIIESRDNRGNTALHIAAFRGHLPVIEALISASSSLSHLKNNDGDTFFHLVVASFLMPGFRCRDRQMELVQELISGNIINVQNIINIQNNNGRTALHVAVIGTLHSDLVELLMAIPSIDINVQDINGITPLDLLRRQVCSAASNLLIKKFVSAGGIFNWNGPSIKSGMSSLLKMESGTGKSPGSSFRISDSEIFLYTGIEGAEASGRLSSCSSVSKNESEDHTNQKKPSSSLNAAARKLRILLRLPHHKEKKIDDDCHDSMNSVTKWSEGEEIPTPLRQTYSNGTSSLMNNKRTVAVRTSVPSPATKKKFAASLMHGVFQARPLLAPYSQPQTPVSSFPCSQVSSPLSEKQKVVYVDNENIMKSTLNHFVYNPITKGSSKKIGLINSKFMNKFFCVEANGLEIKNLSASRTLGSCVPPDG</sequence>
<dbReference type="AlphaFoldDB" id="A0ABD0U8P4"/>
<dbReference type="InterPro" id="IPR036770">
    <property type="entry name" value="Ankyrin_rpt-contain_sf"/>
</dbReference>
<dbReference type="PANTHER" id="PTHR24186:SF38">
    <property type="entry name" value="ANKYRIN REPEAT FAMILY PROTEIN"/>
    <property type="match status" value="1"/>
</dbReference>
<dbReference type="PANTHER" id="PTHR24186">
    <property type="entry name" value="PROTEIN PHOSPHATASE 1 REGULATORY SUBUNIT"/>
    <property type="match status" value="1"/>
</dbReference>
<accession>A0ABD0U8P4</accession>
<dbReference type="Proteomes" id="UP001552299">
    <property type="component" value="Unassembled WGS sequence"/>
</dbReference>